<dbReference type="AlphaFoldDB" id="A0A7C9N5E3"/>
<feature type="transmembrane region" description="Helical" evidence="1">
    <location>
        <begin position="80"/>
        <end position="101"/>
    </location>
</feature>
<dbReference type="RefSeq" id="WP_202610813.1">
    <property type="nucleotide sequence ID" value="NZ_WXEW01000011.1"/>
</dbReference>
<dbReference type="EMBL" id="WXEW01000011">
    <property type="protein sequence ID" value="NAS26569.1"/>
    <property type="molecule type" value="Genomic_DNA"/>
</dbReference>
<comment type="caution">
    <text evidence="2">The sequence shown here is derived from an EMBL/GenBank/DDBJ whole genome shotgun (WGS) entry which is preliminary data.</text>
</comment>
<gene>
    <name evidence="2" type="ORF">GT755_33445</name>
</gene>
<keyword evidence="3" id="KW-1185">Reference proteome</keyword>
<keyword evidence="1" id="KW-0472">Membrane</keyword>
<name>A0A7C9N5E3_9ACTN</name>
<feature type="transmembrane region" description="Helical" evidence="1">
    <location>
        <begin position="20"/>
        <end position="42"/>
    </location>
</feature>
<evidence type="ECO:0000313" key="3">
    <source>
        <dbReference type="Proteomes" id="UP000479526"/>
    </source>
</evidence>
<proteinExistence type="predicted"/>
<keyword evidence="1" id="KW-1133">Transmembrane helix</keyword>
<sequence>MSVPIMVAEVAPVYGLTSGRVVSLVAALVALAGVGFGGMALFRFVRRRAVIALAAGAVGVVVGGWVVAVAEGGPGTGAGIVGGLVALVLGLVALALGGMALKQS</sequence>
<evidence type="ECO:0000256" key="1">
    <source>
        <dbReference type="SAM" id="Phobius"/>
    </source>
</evidence>
<protein>
    <submittedName>
        <fullName evidence="2">Uncharacterized protein</fullName>
    </submittedName>
</protein>
<evidence type="ECO:0000313" key="2">
    <source>
        <dbReference type="EMBL" id="NAS26569.1"/>
    </source>
</evidence>
<organism evidence="2 3">
    <name type="scientific">Herbidospora solisilvae</name>
    <dbReference type="NCBI Taxonomy" id="2696284"/>
    <lineage>
        <taxon>Bacteria</taxon>
        <taxon>Bacillati</taxon>
        <taxon>Actinomycetota</taxon>
        <taxon>Actinomycetes</taxon>
        <taxon>Streptosporangiales</taxon>
        <taxon>Streptosporangiaceae</taxon>
        <taxon>Herbidospora</taxon>
    </lineage>
</organism>
<accession>A0A7C9N5E3</accession>
<dbReference type="Pfam" id="PF19733">
    <property type="entry name" value="DUF6223"/>
    <property type="match status" value="1"/>
</dbReference>
<feature type="transmembrane region" description="Helical" evidence="1">
    <location>
        <begin position="49"/>
        <end position="68"/>
    </location>
</feature>
<dbReference type="Proteomes" id="UP000479526">
    <property type="component" value="Unassembled WGS sequence"/>
</dbReference>
<dbReference type="InterPro" id="IPR045770">
    <property type="entry name" value="DUF6223"/>
</dbReference>
<keyword evidence="1" id="KW-0812">Transmembrane</keyword>
<reference evidence="2 3" key="1">
    <citation type="submission" date="2020-01" db="EMBL/GenBank/DDBJ databases">
        <title>Herbidospora sp. NEAU-GS84 nov., a novel actinomycete isolated from soil.</title>
        <authorList>
            <person name="Han L."/>
        </authorList>
    </citation>
    <scope>NUCLEOTIDE SEQUENCE [LARGE SCALE GENOMIC DNA]</scope>
    <source>
        <strain evidence="2 3">NEAU-GS84</strain>
    </source>
</reference>